<name>A0A1M6BMF1_9BACT</name>
<organism evidence="1 2">
    <name type="scientific">Rubritalea squalenifaciens DSM 18772</name>
    <dbReference type="NCBI Taxonomy" id="1123071"/>
    <lineage>
        <taxon>Bacteria</taxon>
        <taxon>Pseudomonadati</taxon>
        <taxon>Verrucomicrobiota</taxon>
        <taxon>Verrucomicrobiia</taxon>
        <taxon>Verrucomicrobiales</taxon>
        <taxon>Rubritaleaceae</taxon>
        <taxon>Rubritalea</taxon>
    </lineage>
</organism>
<dbReference type="EMBL" id="FQYR01000002">
    <property type="protein sequence ID" value="SHI49874.1"/>
    <property type="molecule type" value="Genomic_DNA"/>
</dbReference>
<gene>
    <name evidence="1" type="ORF">SAMN02745181_0260</name>
</gene>
<dbReference type="Proteomes" id="UP000184510">
    <property type="component" value="Unassembled WGS sequence"/>
</dbReference>
<evidence type="ECO:0000313" key="1">
    <source>
        <dbReference type="EMBL" id="SHI49874.1"/>
    </source>
</evidence>
<dbReference type="RefSeq" id="WP_143157698.1">
    <property type="nucleotide sequence ID" value="NZ_FQYR01000002.1"/>
</dbReference>
<protein>
    <submittedName>
        <fullName evidence="1">Uncharacterized protein</fullName>
    </submittedName>
</protein>
<dbReference type="InParanoid" id="A0A1M6BMF1"/>
<proteinExistence type="predicted"/>
<evidence type="ECO:0000313" key="2">
    <source>
        <dbReference type="Proteomes" id="UP000184510"/>
    </source>
</evidence>
<dbReference type="STRING" id="1123071.SAMN02745181_0260"/>
<dbReference type="AlphaFoldDB" id="A0A1M6BMF1"/>
<reference evidence="1 2" key="1">
    <citation type="submission" date="2016-11" db="EMBL/GenBank/DDBJ databases">
        <authorList>
            <person name="Jaros S."/>
            <person name="Januszkiewicz K."/>
            <person name="Wedrychowicz H."/>
        </authorList>
    </citation>
    <scope>NUCLEOTIDE SEQUENCE [LARGE SCALE GENOMIC DNA]</scope>
    <source>
        <strain evidence="1 2">DSM 18772</strain>
    </source>
</reference>
<keyword evidence="2" id="KW-1185">Reference proteome</keyword>
<sequence length="83" mass="10239">MNKLYKELYDLIEVILDNEKKGQEEFSRWDLSHGNVDPFIEQSWHFLSHYFADEDIMERDFDYAKDMRNELMNIREASRLKYQ</sequence>
<accession>A0A1M6BMF1</accession>